<gene>
    <name evidence="2" type="ORF">LSINAPIS_LOCUS5723</name>
</gene>
<keyword evidence="3" id="KW-1185">Reference proteome</keyword>
<evidence type="ECO:0000313" key="2">
    <source>
        <dbReference type="EMBL" id="VVC93560.1"/>
    </source>
</evidence>
<dbReference type="AlphaFoldDB" id="A0A5E4Q756"/>
<keyword evidence="1" id="KW-0812">Transmembrane</keyword>
<dbReference type="EMBL" id="FZQP02001671">
    <property type="protein sequence ID" value="VVC93560.1"/>
    <property type="molecule type" value="Genomic_DNA"/>
</dbReference>
<accession>A0A5E4Q756</accession>
<evidence type="ECO:0000313" key="3">
    <source>
        <dbReference type="Proteomes" id="UP000324832"/>
    </source>
</evidence>
<name>A0A5E4Q756_9NEOP</name>
<keyword evidence="1" id="KW-0472">Membrane</keyword>
<proteinExistence type="predicted"/>
<reference evidence="2 3" key="1">
    <citation type="submission" date="2017-07" db="EMBL/GenBank/DDBJ databases">
        <authorList>
            <person name="Talla V."/>
            <person name="Backstrom N."/>
        </authorList>
    </citation>
    <scope>NUCLEOTIDE SEQUENCE [LARGE SCALE GENOMIC DNA]</scope>
</reference>
<keyword evidence="1" id="KW-1133">Transmembrane helix</keyword>
<evidence type="ECO:0000256" key="1">
    <source>
        <dbReference type="SAM" id="Phobius"/>
    </source>
</evidence>
<organism evidence="2 3">
    <name type="scientific">Leptidea sinapis</name>
    <dbReference type="NCBI Taxonomy" id="189913"/>
    <lineage>
        <taxon>Eukaryota</taxon>
        <taxon>Metazoa</taxon>
        <taxon>Ecdysozoa</taxon>
        <taxon>Arthropoda</taxon>
        <taxon>Hexapoda</taxon>
        <taxon>Insecta</taxon>
        <taxon>Pterygota</taxon>
        <taxon>Neoptera</taxon>
        <taxon>Endopterygota</taxon>
        <taxon>Lepidoptera</taxon>
        <taxon>Glossata</taxon>
        <taxon>Ditrysia</taxon>
        <taxon>Papilionoidea</taxon>
        <taxon>Pieridae</taxon>
        <taxon>Dismorphiinae</taxon>
        <taxon>Leptidea</taxon>
    </lineage>
</organism>
<sequence length="179" mass="20538">MVPEILSLTVFGLSVSSLMLIDYMLGNGFANIFQRLFCKIVCFVRRSIRAEEKVQLAGADEVISIPFLLRCRDRIDDLLEESRDALRQTNDFLEKWRLRRTLGTSRSQPERGDAGDSMNITDSTLLSMTSLLNDEYNSTTEVSSEGRIDELVANKSSVEFRNRYLWDVVEEDVRNLDEN</sequence>
<dbReference type="Proteomes" id="UP000324832">
    <property type="component" value="Unassembled WGS sequence"/>
</dbReference>
<protein>
    <submittedName>
        <fullName evidence="2">Uncharacterized protein</fullName>
    </submittedName>
</protein>
<feature type="transmembrane region" description="Helical" evidence="1">
    <location>
        <begin position="6"/>
        <end position="25"/>
    </location>
</feature>